<feature type="domain" description="Strictosidine synthase conserved region" evidence="6">
    <location>
        <begin position="167"/>
        <end position="253"/>
    </location>
</feature>
<dbReference type="GO" id="GO:0012505">
    <property type="term" value="C:endomembrane system"/>
    <property type="evidence" value="ECO:0007669"/>
    <property type="project" value="TreeGrafter"/>
</dbReference>
<organism evidence="7 8">
    <name type="scientific">Psylliodes chrysocephalus</name>
    <dbReference type="NCBI Taxonomy" id="3402493"/>
    <lineage>
        <taxon>Eukaryota</taxon>
        <taxon>Metazoa</taxon>
        <taxon>Ecdysozoa</taxon>
        <taxon>Arthropoda</taxon>
        <taxon>Hexapoda</taxon>
        <taxon>Insecta</taxon>
        <taxon>Pterygota</taxon>
        <taxon>Neoptera</taxon>
        <taxon>Endopterygota</taxon>
        <taxon>Coleoptera</taxon>
        <taxon>Polyphaga</taxon>
        <taxon>Cucujiformia</taxon>
        <taxon>Chrysomeloidea</taxon>
        <taxon>Chrysomelidae</taxon>
        <taxon>Galerucinae</taxon>
        <taxon>Alticini</taxon>
        <taxon>Psylliodes</taxon>
    </lineage>
</organism>
<evidence type="ECO:0000256" key="4">
    <source>
        <dbReference type="SAM" id="MobiDB-lite"/>
    </source>
</evidence>
<feature type="compositionally biased region" description="Basic and acidic residues" evidence="4">
    <location>
        <begin position="417"/>
        <end position="429"/>
    </location>
</feature>
<keyword evidence="5" id="KW-1133">Transmembrane helix</keyword>
<dbReference type="InterPro" id="IPR018119">
    <property type="entry name" value="Strictosidine_synth_cons-reg"/>
</dbReference>
<dbReference type="PRINTS" id="PR01217">
    <property type="entry name" value="PRICHEXTENSN"/>
</dbReference>
<feature type="compositionally biased region" description="Low complexity" evidence="4">
    <location>
        <begin position="584"/>
        <end position="599"/>
    </location>
</feature>
<proteinExistence type="inferred from homology"/>
<evidence type="ECO:0000313" key="8">
    <source>
        <dbReference type="Proteomes" id="UP001153636"/>
    </source>
</evidence>
<dbReference type="GO" id="GO:0016787">
    <property type="term" value="F:hydrolase activity"/>
    <property type="evidence" value="ECO:0007669"/>
    <property type="project" value="TreeGrafter"/>
</dbReference>
<dbReference type="SUPFAM" id="SSF63829">
    <property type="entry name" value="Calcium-dependent phosphotriesterase"/>
    <property type="match status" value="1"/>
</dbReference>
<comment type="similarity">
    <text evidence="1">Belongs to the strictosidine synthase family.</text>
</comment>
<dbReference type="InterPro" id="IPR011042">
    <property type="entry name" value="6-blade_b-propeller_TolB-like"/>
</dbReference>
<evidence type="ECO:0000256" key="3">
    <source>
        <dbReference type="ARBA" id="ARBA00023180"/>
    </source>
</evidence>
<dbReference type="Proteomes" id="UP001153636">
    <property type="component" value="Chromosome 5"/>
</dbReference>
<dbReference type="Pfam" id="PF20067">
    <property type="entry name" value="SSL_N"/>
    <property type="match status" value="1"/>
</dbReference>
<keyword evidence="2" id="KW-0597">Phosphoprotein</keyword>
<dbReference type="OrthoDB" id="5307922at2759"/>
<dbReference type="AlphaFoldDB" id="A0A9P0D256"/>
<evidence type="ECO:0000259" key="6">
    <source>
        <dbReference type="Pfam" id="PF03088"/>
    </source>
</evidence>
<feature type="compositionally biased region" description="Pro residues" evidence="4">
    <location>
        <begin position="477"/>
        <end position="583"/>
    </location>
</feature>
<keyword evidence="8" id="KW-1185">Reference proteome</keyword>
<reference evidence="7" key="1">
    <citation type="submission" date="2022-01" db="EMBL/GenBank/DDBJ databases">
        <authorList>
            <person name="King R."/>
        </authorList>
    </citation>
    <scope>NUCLEOTIDE SEQUENCE</scope>
</reference>
<evidence type="ECO:0000256" key="1">
    <source>
        <dbReference type="ARBA" id="ARBA00009191"/>
    </source>
</evidence>
<accession>A0A9P0D256</accession>
<evidence type="ECO:0000256" key="5">
    <source>
        <dbReference type="SAM" id="Phobius"/>
    </source>
</evidence>
<keyword evidence="5" id="KW-0812">Transmembrane</keyword>
<evidence type="ECO:0000313" key="7">
    <source>
        <dbReference type="EMBL" id="CAH1110730.1"/>
    </source>
</evidence>
<dbReference type="Gene3D" id="2.120.10.30">
    <property type="entry name" value="TolB, C-terminal domain"/>
    <property type="match status" value="1"/>
</dbReference>
<dbReference type="EMBL" id="OV651817">
    <property type="protein sequence ID" value="CAH1110730.1"/>
    <property type="molecule type" value="Genomic_DNA"/>
</dbReference>
<dbReference type="PANTHER" id="PTHR10426">
    <property type="entry name" value="STRICTOSIDINE SYNTHASE-RELATED"/>
    <property type="match status" value="1"/>
</dbReference>
<feature type="compositionally biased region" description="Low complexity" evidence="4">
    <location>
        <begin position="430"/>
        <end position="440"/>
    </location>
</feature>
<dbReference type="PANTHER" id="PTHR10426:SF88">
    <property type="entry name" value="ADIPOCYTE PLASMA MEMBRANE-ASSOCIATED PROTEIN HEMOMUCIN-RELATED"/>
    <property type="match status" value="1"/>
</dbReference>
<keyword evidence="3" id="KW-0325">Glycoprotein</keyword>
<dbReference type="Pfam" id="PF03088">
    <property type="entry name" value="Str_synth"/>
    <property type="match status" value="1"/>
</dbReference>
<feature type="compositionally biased region" description="Basic and acidic residues" evidence="4">
    <location>
        <begin position="605"/>
        <end position="615"/>
    </location>
</feature>
<sequence>MGICKCFLRSVIISVIAVLLIVLIPNLPPYADITKSFSLPKIRPLDGPLAINEILKDTEIWHKGKLMSPEAFAEYNGELYTTLHGGVIAKLVDNQIIAVGKTGKPCKFFYEEKICGRPLGLRFDENGILYVADPYYGILKFNFKKDQKDVIVSPNEIINGKKPKLFNSLAVARNGDLFWSDSSTQFYLQDLVYDALSDPTGRLVHYDAKTKKNTVLIDNLHFANGVILSKDEDFVLVVETFYSRIHRYYLKGPKKGTHDIFVDGLPGMPDNLQSDGKDGFLAPLVEAIDEEHPTLIQILFEFPNVRKFLARIMGIGELTIQTAENYYSTEFAKKAIHFIGHYRSVSPLTTHPRQTIVHLSKNGEILESFTTTDKKLRFISDAFIFKDQLYLGSPINDYIGRIPLAKLSWEQPKVKRSAPEPKVEVKQEQPKQTTTPSPKLTTPPPKQQTPPPKATTPPPKQQTPPSPKATTPSPKQQTPPPPTPTTPPPTPTTPPPKQQTPPPKQQTPPPPKHQTPPPPKQQTPPPPKQQTPPPPKQQTPPPLKQQTPPPPKQQTPPPPKQQTPPPPKQQTPPPPKVTTPPPAKQQTQPPSKTTSSPSKEATGGKQKEPRAKNEL</sequence>
<protein>
    <recommendedName>
        <fullName evidence="6">Strictosidine synthase conserved region domain-containing protein</fullName>
    </recommendedName>
</protein>
<evidence type="ECO:0000256" key="2">
    <source>
        <dbReference type="ARBA" id="ARBA00022553"/>
    </source>
</evidence>
<feature type="transmembrane region" description="Helical" evidence="5">
    <location>
        <begin position="7"/>
        <end position="27"/>
    </location>
</feature>
<gene>
    <name evidence="7" type="ORF">PSYICH_LOCUS11366</name>
</gene>
<feature type="compositionally biased region" description="Pro residues" evidence="4">
    <location>
        <begin position="441"/>
        <end position="467"/>
    </location>
</feature>
<feature type="region of interest" description="Disordered" evidence="4">
    <location>
        <begin position="411"/>
        <end position="615"/>
    </location>
</feature>
<name>A0A9P0D256_9CUCU</name>
<keyword evidence="5" id="KW-0472">Membrane</keyword>